<evidence type="ECO:0000313" key="2">
    <source>
        <dbReference type="EMBL" id="CAB5003123.1"/>
    </source>
</evidence>
<name>A0A6J7PIR4_9ZZZZ</name>
<accession>A0A6J7PIR4</accession>
<protein>
    <submittedName>
        <fullName evidence="2">Unannotated protein</fullName>
    </submittedName>
</protein>
<dbReference type="Gene3D" id="2.30.110.10">
    <property type="entry name" value="Electron Transport, Fmn-binding Protein, Chain A"/>
    <property type="match status" value="1"/>
</dbReference>
<feature type="domain" description="Flavin reductase like" evidence="1">
    <location>
        <begin position="22"/>
        <end position="165"/>
    </location>
</feature>
<sequence>MWMTAELTADDLKAYASTIGGLRPVPVAVTTAHGGRANGLITLSGGPASIIPEAPRLVVSITTYNFSHDLIRDGGVFILHTLSNAAELIETSLEIIRTLGGRTGRDGDKLTGLRTRSGVTGAPILLDALTYVEARVIRSLDNEENTFFVGDVVGAGRLNAGGKLDIGTAWTGLGKEWTDAYEHDHEAQIDDSRVRRGLPTSHS</sequence>
<dbReference type="EMBL" id="CAFBOL010000076">
    <property type="protein sequence ID" value="CAB5003123.1"/>
    <property type="molecule type" value="Genomic_DNA"/>
</dbReference>
<gene>
    <name evidence="2" type="ORF">UFOPK3931_02294</name>
</gene>
<dbReference type="GO" id="GO:0010181">
    <property type="term" value="F:FMN binding"/>
    <property type="evidence" value="ECO:0007669"/>
    <property type="project" value="InterPro"/>
</dbReference>
<dbReference type="SUPFAM" id="SSF50475">
    <property type="entry name" value="FMN-binding split barrel"/>
    <property type="match status" value="1"/>
</dbReference>
<dbReference type="InterPro" id="IPR012349">
    <property type="entry name" value="Split_barrel_FMN-bd"/>
</dbReference>
<proteinExistence type="predicted"/>
<reference evidence="2" key="1">
    <citation type="submission" date="2020-05" db="EMBL/GenBank/DDBJ databases">
        <authorList>
            <person name="Chiriac C."/>
            <person name="Salcher M."/>
            <person name="Ghai R."/>
            <person name="Kavagutti S V."/>
        </authorList>
    </citation>
    <scope>NUCLEOTIDE SEQUENCE</scope>
</reference>
<organism evidence="2">
    <name type="scientific">freshwater metagenome</name>
    <dbReference type="NCBI Taxonomy" id="449393"/>
    <lineage>
        <taxon>unclassified sequences</taxon>
        <taxon>metagenomes</taxon>
        <taxon>ecological metagenomes</taxon>
    </lineage>
</organism>
<dbReference type="SMART" id="SM00903">
    <property type="entry name" value="Flavin_Reduct"/>
    <property type="match status" value="1"/>
</dbReference>
<dbReference type="AlphaFoldDB" id="A0A6J7PIR4"/>
<dbReference type="Pfam" id="PF01613">
    <property type="entry name" value="Flavin_Reduct"/>
    <property type="match status" value="1"/>
</dbReference>
<evidence type="ECO:0000259" key="1">
    <source>
        <dbReference type="SMART" id="SM00903"/>
    </source>
</evidence>
<dbReference type="InterPro" id="IPR002563">
    <property type="entry name" value="Flavin_Rdtase-like_dom"/>
</dbReference>